<accession>A0A2G5P6V5</accession>
<dbReference type="InterPro" id="IPR029033">
    <property type="entry name" value="His_PPase_superfam"/>
</dbReference>
<dbReference type="RefSeq" id="WP_090593374.1">
    <property type="nucleotide sequence ID" value="NZ_CP104302.1"/>
</dbReference>
<dbReference type="Pfam" id="PF00300">
    <property type="entry name" value="His_Phos_1"/>
    <property type="match status" value="1"/>
</dbReference>
<proteinExistence type="predicted"/>
<sequence length="184" mass="19402">MSQQARLTLVSHGFTDAMSAGLFGVDEPLNSLGVRQITELGSSRPDLALRADLALRGPELRCRQSAELAGLAAQTEPALADLDPGTWRGRALDDLAPADLAAWLTDPDAAPHGGESLTELIARVGGWLETLGPGRTVAVTHPAVIRAAVVNALGAPATAFWRIDVRPAGVTQLHRRPAGWTLRL</sequence>
<dbReference type="CDD" id="cd07067">
    <property type="entry name" value="HP_PGM_like"/>
    <property type="match status" value="1"/>
</dbReference>
<dbReference type="SUPFAM" id="SSF53254">
    <property type="entry name" value="Phosphoglycerate mutase-like"/>
    <property type="match status" value="1"/>
</dbReference>
<evidence type="ECO:0000313" key="1">
    <source>
        <dbReference type="EMBL" id="PIB73996.1"/>
    </source>
</evidence>
<dbReference type="OrthoDB" id="7502553at2"/>
<dbReference type="Proteomes" id="UP000230551">
    <property type="component" value="Unassembled WGS sequence"/>
</dbReference>
<dbReference type="InterPro" id="IPR013078">
    <property type="entry name" value="His_Pase_superF_clade-1"/>
</dbReference>
<evidence type="ECO:0000313" key="2">
    <source>
        <dbReference type="Proteomes" id="UP000230551"/>
    </source>
</evidence>
<reference evidence="1 2" key="1">
    <citation type="journal article" date="2017" name="Infect. Genet. Evol.">
        <title>The new phylogeny of the genus Mycobacterium: The old and the news.</title>
        <authorList>
            <person name="Tortoli E."/>
            <person name="Fedrizzi T."/>
            <person name="Meehan C.J."/>
            <person name="Trovato A."/>
            <person name="Grottola A."/>
            <person name="Giacobazzi E."/>
            <person name="Serpini G.F."/>
            <person name="Tagliazucchi S."/>
            <person name="Fabio A."/>
            <person name="Bettua C."/>
            <person name="Bertorelli R."/>
            <person name="Frascaro F."/>
            <person name="De Sanctis V."/>
            <person name="Pecorari M."/>
            <person name="Jousson O."/>
            <person name="Segata N."/>
            <person name="Cirillo D.M."/>
        </authorList>
    </citation>
    <scope>NUCLEOTIDE SEQUENCE [LARGE SCALE GENOMIC DNA]</scope>
    <source>
        <strain evidence="1 2">CIP1034565</strain>
    </source>
</reference>
<dbReference type="SMART" id="SM00855">
    <property type="entry name" value="PGAM"/>
    <property type="match status" value="1"/>
</dbReference>
<dbReference type="EMBL" id="PDCN02000021">
    <property type="protein sequence ID" value="PIB73996.1"/>
    <property type="molecule type" value="Genomic_DNA"/>
</dbReference>
<dbReference type="STRING" id="85968.GCA_900073015_03691"/>
<name>A0A2G5P6V5_9MYCO</name>
<dbReference type="AlphaFoldDB" id="A0A2G5P6V5"/>
<keyword evidence="2" id="KW-1185">Reference proteome</keyword>
<organism evidence="1 2">
    <name type="scientific">Mycolicibacterium brumae</name>
    <dbReference type="NCBI Taxonomy" id="85968"/>
    <lineage>
        <taxon>Bacteria</taxon>
        <taxon>Bacillati</taxon>
        <taxon>Actinomycetota</taxon>
        <taxon>Actinomycetes</taxon>
        <taxon>Mycobacteriales</taxon>
        <taxon>Mycobacteriaceae</taxon>
        <taxon>Mycolicibacterium</taxon>
    </lineage>
</organism>
<protein>
    <submittedName>
        <fullName evidence="1">Histidine phosphatase family protein</fullName>
    </submittedName>
</protein>
<gene>
    <name evidence="1" type="ORF">CQY22_014630</name>
</gene>
<comment type="caution">
    <text evidence="1">The sequence shown here is derived from an EMBL/GenBank/DDBJ whole genome shotgun (WGS) entry which is preliminary data.</text>
</comment>
<dbReference type="Gene3D" id="3.40.50.1240">
    <property type="entry name" value="Phosphoglycerate mutase-like"/>
    <property type="match status" value="1"/>
</dbReference>